<accession>A0ABV9I7M9</accession>
<gene>
    <name evidence="1" type="ORF">ACFO0D_05860</name>
</gene>
<comment type="caution">
    <text evidence="1">The sequence shown here is derived from an EMBL/GenBank/DDBJ whole genome shotgun (WGS) entry which is preliminary data.</text>
</comment>
<keyword evidence="2" id="KW-1185">Reference proteome</keyword>
<reference evidence="2" key="1">
    <citation type="journal article" date="2019" name="Int. J. Syst. Evol. Microbiol.">
        <title>The Global Catalogue of Microorganisms (GCM) 10K type strain sequencing project: providing services to taxonomists for standard genome sequencing and annotation.</title>
        <authorList>
            <consortium name="The Broad Institute Genomics Platform"/>
            <consortium name="The Broad Institute Genome Sequencing Center for Infectious Disease"/>
            <person name="Wu L."/>
            <person name="Ma J."/>
        </authorList>
    </citation>
    <scope>NUCLEOTIDE SEQUENCE [LARGE SCALE GENOMIC DNA]</scope>
    <source>
        <strain evidence="2">CCUG 55995</strain>
    </source>
</reference>
<organism evidence="1 2">
    <name type="scientific">Deinococcus hohokamensis</name>
    <dbReference type="NCBI Taxonomy" id="309883"/>
    <lineage>
        <taxon>Bacteria</taxon>
        <taxon>Thermotogati</taxon>
        <taxon>Deinococcota</taxon>
        <taxon>Deinococci</taxon>
        <taxon>Deinococcales</taxon>
        <taxon>Deinococcaceae</taxon>
        <taxon>Deinococcus</taxon>
    </lineage>
</organism>
<evidence type="ECO:0000313" key="2">
    <source>
        <dbReference type="Proteomes" id="UP001595952"/>
    </source>
</evidence>
<dbReference type="EMBL" id="JBHSEI010000002">
    <property type="protein sequence ID" value="MFC4637861.1"/>
    <property type="molecule type" value="Genomic_DNA"/>
</dbReference>
<protein>
    <submittedName>
        <fullName evidence="1">Uncharacterized protein</fullName>
    </submittedName>
</protein>
<dbReference type="RefSeq" id="WP_380060888.1">
    <property type="nucleotide sequence ID" value="NZ_JBHSEI010000002.1"/>
</dbReference>
<evidence type="ECO:0000313" key="1">
    <source>
        <dbReference type="EMBL" id="MFC4637861.1"/>
    </source>
</evidence>
<sequence length="43" mass="4616">MKLDQHYVAPGVLPTMDMPLAAQGVAKNLSSQIFSQCISSPQL</sequence>
<name>A0ABV9I7M9_9DEIO</name>
<proteinExistence type="predicted"/>
<dbReference type="Proteomes" id="UP001595952">
    <property type="component" value="Unassembled WGS sequence"/>
</dbReference>